<keyword evidence="2" id="KW-1185">Reference proteome</keyword>
<proteinExistence type="predicted"/>
<sequence length="75" mass="8348">MAGEHFDAYDSPDTRPAESTARPFVGVQFACCSVYCRVYRNRQADAYEGRCPRCAKPIRLKIGAGGVSSRFFTVH</sequence>
<dbReference type="AlphaFoldDB" id="A0A518E0P9"/>
<evidence type="ECO:0000313" key="2">
    <source>
        <dbReference type="Proteomes" id="UP000317648"/>
    </source>
</evidence>
<dbReference type="OrthoDB" id="9810539at2"/>
<organism evidence="1 2">
    <name type="scientific">Lignipirellula cremea</name>
    <dbReference type="NCBI Taxonomy" id="2528010"/>
    <lineage>
        <taxon>Bacteria</taxon>
        <taxon>Pseudomonadati</taxon>
        <taxon>Planctomycetota</taxon>
        <taxon>Planctomycetia</taxon>
        <taxon>Pirellulales</taxon>
        <taxon>Pirellulaceae</taxon>
        <taxon>Lignipirellula</taxon>
    </lineage>
</organism>
<dbReference type="EMBL" id="CP036433">
    <property type="protein sequence ID" value="QDU97672.1"/>
    <property type="molecule type" value="Genomic_DNA"/>
</dbReference>
<reference evidence="1 2" key="1">
    <citation type="submission" date="2019-02" db="EMBL/GenBank/DDBJ databases">
        <title>Deep-cultivation of Planctomycetes and their phenomic and genomic characterization uncovers novel biology.</title>
        <authorList>
            <person name="Wiegand S."/>
            <person name="Jogler M."/>
            <person name="Boedeker C."/>
            <person name="Pinto D."/>
            <person name="Vollmers J."/>
            <person name="Rivas-Marin E."/>
            <person name="Kohn T."/>
            <person name="Peeters S.H."/>
            <person name="Heuer A."/>
            <person name="Rast P."/>
            <person name="Oberbeckmann S."/>
            <person name="Bunk B."/>
            <person name="Jeske O."/>
            <person name="Meyerdierks A."/>
            <person name="Storesund J.E."/>
            <person name="Kallscheuer N."/>
            <person name="Luecker S."/>
            <person name="Lage O.M."/>
            <person name="Pohl T."/>
            <person name="Merkel B.J."/>
            <person name="Hornburger P."/>
            <person name="Mueller R.-W."/>
            <person name="Bruemmer F."/>
            <person name="Labrenz M."/>
            <person name="Spormann A.M."/>
            <person name="Op den Camp H."/>
            <person name="Overmann J."/>
            <person name="Amann R."/>
            <person name="Jetten M.S.M."/>
            <person name="Mascher T."/>
            <person name="Medema M.H."/>
            <person name="Devos D.P."/>
            <person name="Kaster A.-K."/>
            <person name="Ovreas L."/>
            <person name="Rohde M."/>
            <person name="Galperin M.Y."/>
            <person name="Jogler C."/>
        </authorList>
    </citation>
    <scope>NUCLEOTIDE SEQUENCE [LARGE SCALE GENOMIC DNA]</scope>
    <source>
        <strain evidence="1 2">Pla85_3_4</strain>
    </source>
</reference>
<gene>
    <name evidence="1" type="ORF">Pla8534_55250</name>
</gene>
<name>A0A518E0P9_9BACT</name>
<dbReference type="RefSeq" id="WP_145056436.1">
    <property type="nucleotide sequence ID" value="NZ_CP036433.1"/>
</dbReference>
<dbReference type="KEGG" id="lcre:Pla8534_55250"/>
<protein>
    <submittedName>
        <fullName evidence="1">Uncharacterized protein</fullName>
    </submittedName>
</protein>
<dbReference type="Proteomes" id="UP000317648">
    <property type="component" value="Chromosome"/>
</dbReference>
<evidence type="ECO:0000313" key="1">
    <source>
        <dbReference type="EMBL" id="QDU97672.1"/>
    </source>
</evidence>
<accession>A0A518E0P9</accession>